<keyword evidence="2" id="KW-1185">Reference proteome</keyword>
<proteinExistence type="predicted"/>
<evidence type="ECO:0008006" key="3">
    <source>
        <dbReference type="Google" id="ProtNLM"/>
    </source>
</evidence>
<reference evidence="1" key="1">
    <citation type="submission" date="2016-03" db="EMBL/GenBank/DDBJ databases">
        <title>Mechanisms controlling the formation of the plant cell surface in tip-growing cells are functionally conserved among land plants.</title>
        <authorList>
            <person name="Honkanen S."/>
            <person name="Jones V.A."/>
            <person name="Morieri G."/>
            <person name="Champion C."/>
            <person name="Hetherington A.J."/>
            <person name="Kelly S."/>
            <person name="Saint-Marcoux D."/>
            <person name="Proust H."/>
            <person name="Prescott H."/>
            <person name="Dolan L."/>
        </authorList>
    </citation>
    <scope>NUCLEOTIDE SEQUENCE [LARGE SCALE GENOMIC DNA]</scope>
    <source>
        <tissue evidence="1">Whole gametophyte</tissue>
    </source>
</reference>
<sequence length="190" mass="20323">MGRGTGSVVKTHRVLTMARANMLLLVAGCVMLGAVCIEAANFEFQFVEQIAPGNEIRSFGPKDSNEDGEKANGYVYSNVATEKVNANSAVYGQVGGLTFYTSNTESEEVFSIKFADIGAKGGRFADAELHCRGVWTYSDDGKDHSEQELAIVGGSYGLANAYGTLKYTRSGDSNAWTVKGSFQIDDCVLA</sequence>
<name>A0A176WAM8_MARPO</name>
<evidence type="ECO:0000313" key="2">
    <source>
        <dbReference type="Proteomes" id="UP000077202"/>
    </source>
</evidence>
<comment type="caution">
    <text evidence="1">The sequence shown here is derived from an EMBL/GenBank/DDBJ whole genome shotgun (WGS) entry which is preliminary data.</text>
</comment>
<dbReference type="AlphaFoldDB" id="A0A176WAM8"/>
<gene>
    <name evidence="1" type="ORF">AXG93_4831s1470</name>
</gene>
<dbReference type="Proteomes" id="UP000077202">
    <property type="component" value="Unassembled WGS sequence"/>
</dbReference>
<accession>A0A176WAM8</accession>
<evidence type="ECO:0000313" key="1">
    <source>
        <dbReference type="EMBL" id="OAE29385.1"/>
    </source>
</evidence>
<dbReference type="EMBL" id="LVLJ01001470">
    <property type="protein sequence ID" value="OAE29385.1"/>
    <property type="molecule type" value="Genomic_DNA"/>
</dbReference>
<organism evidence="1 2">
    <name type="scientific">Marchantia polymorpha subsp. ruderalis</name>
    <dbReference type="NCBI Taxonomy" id="1480154"/>
    <lineage>
        <taxon>Eukaryota</taxon>
        <taxon>Viridiplantae</taxon>
        <taxon>Streptophyta</taxon>
        <taxon>Embryophyta</taxon>
        <taxon>Marchantiophyta</taxon>
        <taxon>Marchantiopsida</taxon>
        <taxon>Marchantiidae</taxon>
        <taxon>Marchantiales</taxon>
        <taxon>Marchantiaceae</taxon>
        <taxon>Marchantia</taxon>
    </lineage>
</organism>
<protein>
    <recommendedName>
        <fullName evidence="3">Dirigent protein</fullName>
    </recommendedName>
</protein>